<evidence type="ECO:0000256" key="4">
    <source>
        <dbReference type="PIRSR" id="PIRSR006806-1"/>
    </source>
</evidence>
<sequence>MLALRRALRRDDWLNASGLAQRNLISLEEYSQAKCIALYSPIHNEVDTSLIFQAARAAGKRTLYPVVCGREMVLRQIDHPDQLSQEGAFGILEPCGNGRAHQAHEADLIVVPGVAFDATGHRIGYGKGFYDRFLRHPDQRGTLVGLCHDFQLIDGNLPADQHDIRMDIVITGQRIIRCGGNRRHPTGPDSHRGGS</sequence>
<dbReference type="AlphaFoldDB" id="A1AU85"/>
<keyword evidence="6" id="KW-0436">Ligase</keyword>
<comment type="cofactor">
    <cofactor evidence="5">
        <name>Mg(2+)</name>
        <dbReference type="ChEBI" id="CHEBI:18420"/>
    </cofactor>
</comment>
<dbReference type="PANTHER" id="PTHR23407">
    <property type="entry name" value="ATPASE INHIBITOR/5-FORMYLTETRAHYDROFOLATE CYCLO-LIGASE"/>
    <property type="match status" value="1"/>
</dbReference>
<accession>A1AU85</accession>
<dbReference type="KEGG" id="ppd:Ppro_3313"/>
<comment type="similarity">
    <text evidence="1 5">Belongs to the 5-formyltetrahydrofolate cyclo-ligase family.</text>
</comment>
<dbReference type="GO" id="GO:0035999">
    <property type="term" value="P:tetrahydrofolate interconversion"/>
    <property type="evidence" value="ECO:0007669"/>
    <property type="project" value="TreeGrafter"/>
</dbReference>
<dbReference type="eggNOG" id="COG0212">
    <property type="taxonomic scope" value="Bacteria"/>
</dbReference>
<organism evidence="6 7">
    <name type="scientific">Pelobacter propionicus (strain DSM 2379 / NBRC 103807 / OttBd1)</name>
    <dbReference type="NCBI Taxonomy" id="338966"/>
    <lineage>
        <taxon>Bacteria</taxon>
        <taxon>Pseudomonadati</taxon>
        <taxon>Thermodesulfobacteriota</taxon>
        <taxon>Desulfuromonadia</taxon>
        <taxon>Desulfuromonadales</taxon>
        <taxon>Desulfuromonadaceae</taxon>
        <taxon>Pelobacter</taxon>
    </lineage>
</organism>
<dbReference type="Proteomes" id="UP000006732">
    <property type="component" value="Chromosome"/>
</dbReference>
<keyword evidence="7" id="KW-1185">Reference proteome</keyword>
<dbReference type="EMBL" id="CP000482">
    <property type="protein sequence ID" value="ABL00906.1"/>
    <property type="molecule type" value="Genomic_DNA"/>
</dbReference>
<dbReference type="GO" id="GO:0005524">
    <property type="term" value="F:ATP binding"/>
    <property type="evidence" value="ECO:0007669"/>
    <property type="project" value="UniProtKB-KW"/>
</dbReference>
<dbReference type="PANTHER" id="PTHR23407:SF1">
    <property type="entry name" value="5-FORMYLTETRAHYDROFOLATE CYCLO-LIGASE"/>
    <property type="match status" value="1"/>
</dbReference>
<name>A1AU85_PELPD</name>
<keyword evidence="5" id="KW-0460">Magnesium</keyword>
<dbReference type="STRING" id="338966.Ppro_3313"/>
<dbReference type="InterPro" id="IPR037171">
    <property type="entry name" value="NagB/RpiA_transferase-like"/>
</dbReference>
<evidence type="ECO:0000313" key="7">
    <source>
        <dbReference type="Proteomes" id="UP000006732"/>
    </source>
</evidence>
<dbReference type="GO" id="GO:0030272">
    <property type="term" value="F:5-formyltetrahydrofolate cyclo-ligase activity"/>
    <property type="evidence" value="ECO:0007669"/>
    <property type="project" value="UniProtKB-EC"/>
</dbReference>
<proteinExistence type="inferred from homology"/>
<evidence type="ECO:0000313" key="6">
    <source>
        <dbReference type="EMBL" id="ABL00906.1"/>
    </source>
</evidence>
<keyword evidence="5" id="KW-0479">Metal-binding</keyword>
<keyword evidence="2 4" id="KW-0547">Nucleotide-binding</keyword>
<dbReference type="EC" id="6.3.3.2" evidence="5"/>
<dbReference type="Gene3D" id="3.40.50.10420">
    <property type="entry name" value="NagB/RpiA/CoA transferase-like"/>
    <property type="match status" value="1"/>
</dbReference>
<dbReference type="Pfam" id="PF01812">
    <property type="entry name" value="5-FTHF_cyc-lig"/>
    <property type="match status" value="1"/>
</dbReference>
<dbReference type="SUPFAM" id="SSF100950">
    <property type="entry name" value="NagB/RpiA/CoA transferase-like"/>
    <property type="match status" value="1"/>
</dbReference>
<dbReference type="GO" id="GO:0009396">
    <property type="term" value="P:folic acid-containing compound biosynthetic process"/>
    <property type="evidence" value="ECO:0007669"/>
    <property type="project" value="TreeGrafter"/>
</dbReference>
<evidence type="ECO:0000256" key="5">
    <source>
        <dbReference type="RuleBase" id="RU361279"/>
    </source>
</evidence>
<reference evidence="6 7" key="1">
    <citation type="submission" date="2006-10" db="EMBL/GenBank/DDBJ databases">
        <title>Complete sequence of chromosome of Pelobacter propionicus DSM 2379.</title>
        <authorList>
            <consortium name="US DOE Joint Genome Institute"/>
            <person name="Copeland A."/>
            <person name="Lucas S."/>
            <person name="Lapidus A."/>
            <person name="Barry K."/>
            <person name="Detter J.C."/>
            <person name="Glavina del Rio T."/>
            <person name="Hammon N."/>
            <person name="Israni S."/>
            <person name="Dalin E."/>
            <person name="Tice H."/>
            <person name="Pitluck S."/>
            <person name="Saunders E."/>
            <person name="Brettin T."/>
            <person name="Bruce D."/>
            <person name="Han C."/>
            <person name="Tapia R."/>
            <person name="Schmutz J."/>
            <person name="Larimer F."/>
            <person name="Land M."/>
            <person name="Hauser L."/>
            <person name="Kyrpides N."/>
            <person name="Kim E."/>
            <person name="Lovley D."/>
            <person name="Richardson P."/>
        </authorList>
    </citation>
    <scope>NUCLEOTIDE SEQUENCE [LARGE SCALE GENOMIC DNA]</scope>
    <source>
        <strain evidence="7">DSM 2379 / NBRC 103807 / OttBd1</strain>
    </source>
</reference>
<protein>
    <recommendedName>
        <fullName evidence="5">5-formyltetrahydrofolate cyclo-ligase</fullName>
        <ecNumber evidence="5">6.3.3.2</ecNumber>
    </recommendedName>
</protein>
<dbReference type="InterPro" id="IPR024185">
    <property type="entry name" value="FTHF_cligase-like_sf"/>
</dbReference>
<evidence type="ECO:0000256" key="2">
    <source>
        <dbReference type="ARBA" id="ARBA00022741"/>
    </source>
</evidence>
<comment type="catalytic activity">
    <reaction evidence="5">
        <text>(6S)-5-formyl-5,6,7,8-tetrahydrofolate + ATP = (6R)-5,10-methenyltetrahydrofolate + ADP + phosphate</text>
        <dbReference type="Rhea" id="RHEA:10488"/>
        <dbReference type="ChEBI" id="CHEBI:30616"/>
        <dbReference type="ChEBI" id="CHEBI:43474"/>
        <dbReference type="ChEBI" id="CHEBI:57455"/>
        <dbReference type="ChEBI" id="CHEBI:57457"/>
        <dbReference type="ChEBI" id="CHEBI:456216"/>
        <dbReference type="EC" id="6.3.3.2"/>
    </reaction>
</comment>
<dbReference type="InterPro" id="IPR002698">
    <property type="entry name" value="FTHF_cligase"/>
</dbReference>
<gene>
    <name evidence="6" type="ordered locus">Ppro_3313</name>
</gene>
<dbReference type="GO" id="GO:0046872">
    <property type="term" value="F:metal ion binding"/>
    <property type="evidence" value="ECO:0007669"/>
    <property type="project" value="UniProtKB-KW"/>
</dbReference>
<dbReference type="NCBIfam" id="TIGR02727">
    <property type="entry name" value="MTHFS_bact"/>
    <property type="match status" value="1"/>
</dbReference>
<dbReference type="HOGENOM" id="CLU_066245_1_1_7"/>
<dbReference type="PIRSF" id="PIRSF006806">
    <property type="entry name" value="FTHF_cligase"/>
    <property type="match status" value="1"/>
</dbReference>
<feature type="binding site" evidence="4">
    <location>
        <begin position="122"/>
        <end position="130"/>
    </location>
    <ligand>
        <name>ATP</name>
        <dbReference type="ChEBI" id="CHEBI:30616"/>
    </ligand>
</feature>
<keyword evidence="3 4" id="KW-0067">ATP-binding</keyword>
<feature type="binding site" evidence="4">
    <location>
        <position position="45"/>
    </location>
    <ligand>
        <name>substrate</name>
    </ligand>
</feature>
<evidence type="ECO:0000256" key="3">
    <source>
        <dbReference type="ARBA" id="ARBA00022840"/>
    </source>
</evidence>
<evidence type="ECO:0000256" key="1">
    <source>
        <dbReference type="ARBA" id="ARBA00010638"/>
    </source>
</evidence>